<dbReference type="InterPro" id="IPR024528">
    <property type="entry name" value="ThrE_2"/>
</dbReference>
<dbReference type="Proteomes" id="UP000320390">
    <property type="component" value="Chromosome"/>
</dbReference>
<feature type="domain" description="Threonine/Serine exporter ThrE" evidence="8">
    <location>
        <begin position="277"/>
        <end position="404"/>
    </location>
</feature>
<dbReference type="GO" id="GO:0016020">
    <property type="term" value="C:membrane"/>
    <property type="evidence" value="ECO:0007669"/>
    <property type="project" value="UniProtKB-SubCell"/>
</dbReference>
<evidence type="ECO:0000256" key="5">
    <source>
        <dbReference type="ARBA" id="ARBA00034125"/>
    </source>
</evidence>
<evidence type="ECO:0000256" key="6">
    <source>
        <dbReference type="SAM" id="Phobius"/>
    </source>
</evidence>
<feature type="transmembrane region" description="Helical" evidence="6">
    <location>
        <begin position="350"/>
        <end position="369"/>
    </location>
</feature>
<feature type="transmembrane region" description="Helical" evidence="6">
    <location>
        <begin position="229"/>
        <end position="249"/>
    </location>
</feature>
<dbReference type="PANTHER" id="PTHR31082">
    <property type="entry name" value="PHEROMONE-REGULATED MEMBRANE PROTEIN 10"/>
    <property type="match status" value="1"/>
</dbReference>
<evidence type="ECO:0000256" key="3">
    <source>
        <dbReference type="ARBA" id="ARBA00022989"/>
    </source>
</evidence>
<feature type="transmembrane region" description="Helical" evidence="6">
    <location>
        <begin position="171"/>
        <end position="188"/>
    </location>
</feature>
<dbReference type="GO" id="GO:0022857">
    <property type="term" value="F:transmembrane transporter activity"/>
    <property type="evidence" value="ECO:0007669"/>
    <property type="project" value="InterPro"/>
</dbReference>
<evidence type="ECO:0000256" key="2">
    <source>
        <dbReference type="ARBA" id="ARBA00022692"/>
    </source>
</evidence>
<dbReference type="Pfam" id="PF06738">
    <property type="entry name" value="ThrE"/>
    <property type="match status" value="1"/>
</dbReference>
<evidence type="ECO:0000256" key="4">
    <source>
        <dbReference type="ARBA" id="ARBA00023136"/>
    </source>
</evidence>
<feature type="transmembrane region" description="Helical" evidence="6">
    <location>
        <begin position="389"/>
        <end position="407"/>
    </location>
</feature>
<dbReference type="AlphaFoldDB" id="A0A518EMQ7"/>
<sequence>MERPSSQHTQIVLRAAQLLHSYGTPAHRLERVVTHLAASFGLEIQVFSTPTSIFVSFEGETTDRVRLLRVDPGGVDLGKLVDIDILMDAIVARAVSSGEAIERMEVLDARPPRWSGGWSVLGHALAASTAALFFGGQPIDIGLSLVLGTLIGLLEIVSARRHGVAGVFEPLSAFLAAFAAVLAAHFSHGAVNDGVVALASIIVLIPGLSLTVAMLELATRHLSSGTSRLAGAASVFLTIAFGAYLGRIAGSAVLGQLPELVTLAPSGWITAWWVTAAAIAMAALGFALLFRARLAEFPWILAAAGTGFTVARTVANAAAPENRAIVSAFAGALTVGLFGNVYARAADRPATVTILPGLLVLVPGSIGYRALTAFADHNALMGIESAAEMLLIAAALVGGLLVANAALPPRRIL</sequence>
<feature type="transmembrane region" description="Helical" evidence="6">
    <location>
        <begin position="194"/>
        <end position="217"/>
    </location>
</feature>
<comment type="similarity">
    <text evidence="5">Belongs to the ThrE exporter (TC 2.A.79) family.</text>
</comment>
<keyword evidence="2 6" id="KW-0812">Transmembrane</keyword>
<comment type="subcellular location">
    <subcellularLocation>
        <location evidence="1">Membrane</location>
        <topology evidence="1">Multi-pass membrane protein</topology>
    </subcellularLocation>
</comment>
<evidence type="ECO:0000313" key="9">
    <source>
        <dbReference type="EMBL" id="QDV05366.1"/>
    </source>
</evidence>
<evidence type="ECO:0000256" key="1">
    <source>
        <dbReference type="ARBA" id="ARBA00004141"/>
    </source>
</evidence>
<feature type="transmembrane region" description="Helical" evidence="6">
    <location>
        <begin position="114"/>
        <end position="135"/>
    </location>
</feature>
<name>A0A518EMQ7_9BACT</name>
<reference evidence="9 10" key="1">
    <citation type="submission" date="2019-02" db="EMBL/GenBank/DDBJ databases">
        <title>Deep-cultivation of Planctomycetes and their phenomic and genomic characterization uncovers novel biology.</title>
        <authorList>
            <person name="Wiegand S."/>
            <person name="Jogler M."/>
            <person name="Boedeker C."/>
            <person name="Pinto D."/>
            <person name="Vollmers J."/>
            <person name="Rivas-Marin E."/>
            <person name="Kohn T."/>
            <person name="Peeters S.H."/>
            <person name="Heuer A."/>
            <person name="Rast P."/>
            <person name="Oberbeckmann S."/>
            <person name="Bunk B."/>
            <person name="Jeske O."/>
            <person name="Meyerdierks A."/>
            <person name="Storesund J.E."/>
            <person name="Kallscheuer N."/>
            <person name="Luecker S."/>
            <person name="Lage O.M."/>
            <person name="Pohl T."/>
            <person name="Merkel B.J."/>
            <person name="Hornburger P."/>
            <person name="Mueller R.-W."/>
            <person name="Bruemmer F."/>
            <person name="Labrenz M."/>
            <person name="Spormann A.M."/>
            <person name="Op den Camp H."/>
            <person name="Overmann J."/>
            <person name="Amann R."/>
            <person name="Jetten M.S.M."/>
            <person name="Mascher T."/>
            <person name="Medema M.H."/>
            <person name="Devos D.P."/>
            <person name="Kaster A.-K."/>
            <person name="Ovreas L."/>
            <person name="Rohde M."/>
            <person name="Galperin M.Y."/>
            <person name="Jogler C."/>
        </authorList>
    </citation>
    <scope>NUCLEOTIDE SEQUENCE [LARGE SCALE GENOMIC DNA]</scope>
    <source>
        <strain evidence="9 10">Poly30</strain>
    </source>
</reference>
<dbReference type="InterPro" id="IPR010619">
    <property type="entry name" value="ThrE-like_N"/>
</dbReference>
<keyword evidence="10" id="KW-1185">Reference proteome</keyword>
<protein>
    <recommendedName>
        <fullName evidence="11">Inner membrane protein YjjP</fullName>
    </recommendedName>
</protein>
<evidence type="ECO:0000313" key="10">
    <source>
        <dbReference type="Proteomes" id="UP000320390"/>
    </source>
</evidence>
<gene>
    <name evidence="9" type="ORF">Poly30_08630</name>
</gene>
<feature type="transmembrane region" description="Helical" evidence="6">
    <location>
        <begin position="141"/>
        <end position="159"/>
    </location>
</feature>
<feature type="domain" description="Threonine/serine exporter-like N-terminal" evidence="7">
    <location>
        <begin position="11"/>
        <end position="246"/>
    </location>
</feature>
<evidence type="ECO:0008006" key="11">
    <source>
        <dbReference type="Google" id="ProtNLM"/>
    </source>
</evidence>
<dbReference type="OrthoDB" id="5295394at2"/>
<evidence type="ECO:0000259" key="7">
    <source>
        <dbReference type="Pfam" id="PF06738"/>
    </source>
</evidence>
<feature type="transmembrane region" description="Helical" evidence="6">
    <location>
        <begin position="324"/>
        <end position="343"/>
    </location>
</feature>
<feature type="transmembrane region" description="Helical" evidence="6">
    <location>
        <begin position="269"/>
        <end position="290"/>
    </location>
</feature>
<evidence type="ECO:0000259" key="8">
    <source>
        <dbReference type="Pfam" id="PF12821"/>
    </source>
</evidence>
<dbReference type="EMBL" id="CP036434">
    <property type="protein sequence ID" value="QDV05366.1"/>
    <property type="molecule type" value="Genomic_DNA"/>
</dbReference>
<dbReference type="PANTHER" id="PTHR31082:SF4">
    <property type="entry name" value="PHEROMONE-REGULATED MEMBRANE PROTEIN 10"/>
    <property type="match status" value="1"/>
</dbReference>
<feature type="transmembrane region" description="Helical" evidence="6">
    <location>
        <begin position="297"/>
        <end position="318"/>
    </location>
</feature>
<keyword evidence="3 6" id="KW-1133">Transmembrane helix</keyword>
<dbReference type="Pfam" id="PF12821">
    <property type="entry name" value="ThrE_2"/>
    <property type="match status" value="1"/>
</dbReference>
<accession>A0A518EMQ7</accession>
<proteinExistence type="inferred from homology"/>
<organism evidence="9 10">
    <name type="scientific">Saltatorellus ferox</name>
    <dbReference type="NCBI Taxonomy" id="2528018"/>
    <lineage>
        <taxon>Bacteria</taxon>
        <taxon>Pseudomonadati</taxon>
        <taxon>Planctomycetota</taxon>
        <taxon>Planctomycetia</taxon>
        <taxon>Planctomycetia incertae sedis</taxon>
        <taxon>Saltatorellus</taxon>
    </lineage>
</organism>
<keyword evidence="4 6" id="KW-0472">Membrane</keyword>
<dbReference type="InterPro" id="IPR051361">
    <property type="entry name" value="ThrE/Ser_Exporter"/>
</dbReference>